<evidence type="ECO:0000256" key="1">
    <source>
        <dbReference type="SAM" id="MobiDB-lite"/>
    </source>
</evidence>
<reference evidence="2 3" key="1">
    <citation type="submission" date="2016-10" db="EMBL/GenBank/DDBJ databases">
        <authorList>
            <person name="de Groot N.N."/>
        </authorList>
    </citation>
    <scope>NUCLEOTIDE SEQUENCE [LARGE SCALE GENOMIC DNA]</scope>
    <source>
        <strain evidence="2 3">JCM 21544</strain>
    </source>
</reference>
<accession>A0A1G9NF22</accession>
<dbReference type="Proteomes" id="UP000198706">
    <property type="component" value="Unassembled WGS sequence"/>
</dbReference>
<feature type="non-terminal residue" evidence="2">
    <location>
        <position position="128"/>
    </location>
</feature>
<keyword evidence="3" id="KW-1185">Reference proteome</keyword>
<organism evidence="2 3">
    <name type="scientific">Pseudomonas indica</name>
    <dbReference type="NCBI Taxonomy" id="137658"/>
    <lineage>
        <taxon>Bacteria</taxon>
        <taxon>Pseudomonadati</taxon>
        <taxon>Pseudomonadota</taxon>
        <taxon>Gammaproteobacteria</taxon>
        <taxon>Pseudomonadales</taxon>
        <taxon>Pseudomonadaceae</taxon>
        <taxon>Pseudomonas</taxon>
    </lineage>
</organism>
<dbReference type="AlphaFoldDB" id="A0A1G9NF22"/>
<feature type="region of interest" description="Disordered" evidence="1">
    <location>
        <begin position="1"/>
        <end position="54"/>
    </location>
</feature>
<evidence type="ECO:0000313" key="3">
    <source>
        <dbReference type="Proteomes" id="UP000198706"/>
    </source>
</evidence>
<dbReference type="EMBL" id="FNFD01000032">
    <property type="protein sequence ID" value="SDL85158.1"/>
    <property type="molecule type" value="Genomic_DNA"/>
</dbReference>
<evidence type="ECO:0000313" key="2">
    <source>
        <dbReference type="EMBL" id="SDL85158.1"/>
    </source>
</evidence>
<protein>
    <submittedName>
        <fullName evidence="2">Uncharacterized protein</fullName>
    </submittedName>
</protein>
<gene>
    <name evidence="2" type="ORF">SAMN05216186_13255</name>
</gene>
<sequence>MPSVCRPALKNDPPKTWRTPQEPTLPQPPLDGWEFDKQPPRELIRPDPPPPPEPVRRVCSFVKHCDLPDGQISRQGRLYVDLLRDYGEVAVLGAMERDVSGNLPLERINAPDLPKALGGLAIAGTAVG</sequence>
<proteinExistence type="predicted"/>
<name>A0A1G9NF22_9PSED</name>
<feature type="compositionally biased region" description="Basic and acidic residues" evidence="1">
    <location>
        <begin position="34"/>
        <end position="45"/>
    </location>
</feature>